<dbReference type="Gene3D" id="1.10.3210.10">
    <property type="entry name" value="Hypothetical protein af1432"/>
    <property type="match status" value="1"/>
</dbReference>
<proteinExistence type="predicted"/>
<dbReference type="EMBL" id="CP032228">
    <property type="protein sequence ID" value="QFI64545.1"/>
    <property type="molecule type" value="Genomic_DNA"/>
</dbReference>
<evidence type="ECO:0000313" key="1">
    <source>
        <dbReference type="EMBL" id="QFI64545.1"/>
    </source>
</evidence>
<dbReference type="SUPFAM" id="SSF109604">
    <property type="entry name" value="HD-domain/PDEase-like"/>
    <property type="match status" value="1"/>
</dbReference>
<organism evidence="1 2">
    <name type="scientific">Qipengyuania flava</name>
    <dbReference type="NCBI Taxonomy" id="192812"/>
    <lineage>
        <taxon>Bacteria</taxon>
        <taxon>Pseudomonadati</taxon>
        <taxon>Pseudomonadota</taxon>
        <taxon>Alphaproteobacteria</taxon>
        <taxon>Sphingomonadales</taxon>
        <taxon>Erythrobacteraceae</taxon>
        <taxon>Qipengyuania</taxon>
    </lineage>
</organism>
<evidence type="ECO:0000313" key="2">
    <source>
        <dbReference type="Proteomes" id="UP000325385"/>
    </source>
</evidence>
<dbReference type="Proteomes" id="UP000325385">
    <property type="component" value="Chromosome"/>
</dbReference>
<evidence type="ECO:0008006" key="3">
    <source>
        <dbReference type="Google" id="ProtNLM"/>
    </source>
</evidence>
<dbReference type="RefSeq" id="WP_151884654.1">
    <property type="nucleotide sequence ID" value="NZ_CP032228.1"/>
</dbReference>
<accession>A0A5P6NF03</accession>
<protein>
    <recommendedName>
        <fullName evidence="3">HD family hydrolase</fullName>
    </recommendedName>
</protein>
<dbReference type="AlphaFoldDB" id="A0A5P6NF03"/>
<name>A0A5P6NF03_9SPHN</name>
<dbReference type="GeneID" id="69695688"/>
<sequence>MLASGKRFDLLDPHNSDFDIADIAHGLAHVCRYAGQCRTFYSVAEHSILVSETVEDFAFEALLHDAAEAFIGDITRPLKQLLPDYKAIEADIEATISARFQLRSDARPIIKKADLRVLAAEQIQVMAQGCADWAEDAGIEPADIKVRGLLPADAKAEFLRRFEALRPKAIIAT</sequence>
<reference evidence="2" key="1">
    <citation type="submission" date="2018-09" db="EMBL/GenBank/DDBJ databases">
        <title>Nocardia yunnanensis sp. nov., an actinomycete isolated from a soil sample.</title>
        <authorList>
            <person name="Zhang J."/>
        </authorList>
    </citation>
    <scope>NUCLEOTIDE SEQUENCE [LARGE SCALE GENOMIC DNA]</scope>
    <source>
        <strain evidence="2">21-3</strain>
    </source>
</reference>
<gene>
    <name evidence="1" type="ORF">D0Y83_00120</name>
</gene>